<reference evidence="2" key="1">
    <citation type="submission" date="2018-06" db="EMBL/GenBank/DDBJ databases">
        <authorList>
            <person name="Zhirakovskaya E."/>
        </authorList>
    </citation>
    <scope>NUCLEOTIDE SEQUENCE</scope>
</reference>
<organism evidence="2">
    <name type="scientific">hydrothermal vent metagenome</name>
    <dbReference type="NCBI Taxonomy" id="652676"/>
    <lineage>
        <taxon>unclassified sequences</taxon>
        <taxon>metagenomes</taxon>
        <taxon>ecological metagenomes</taxon>
    </lineage>
</organism>
<dbReference type="AlphaFoldDB" id="A0A3B1DB45"/>
<name>A0A3B1DB45_9ZZZZ</name>
<accession>A0A3B1DB45</accession>
<evidence type="ECO:0000256" key="1">
    <source>
        <dbReference type="SAM" id="Phobius"/>
    </source>
</evidence>
<dbReference type="Gene3D" id="3.30.700.10">
    <property type="entry name" value="Glycoprotein, Type 4 Pilin"/>
    <property type="match status" value="1"/>
</dbReference>
<dbReference type="PANTHER" id="PTHR30093">
    <property type="entry name" value="GENERAL SECRETION PATHWAY PROTEIN G"/>
    <property type="match status" value="1"/>
</dbReference>
<keyword evidence="1" id="KW-0472">Membrane</keyword>
<dbReference type="PANTHER" id="PTHR30093:SF2">
    <property type="entry name" value="TYPE II SECRETION SYSTEM PROTEIN H"/>
    <property type="match status" value="1"/>
</dbReference>
<dbReference type="PROSITE" id="PS00409">
    <property type="entry name" value="PROKAR_NTER_METHYL"/>
    <property type="match status" value="1"/>
</dbReference>
<dbReference type="NCBIfam" id="TIGR02532">
    <property type="entry name" value="IV_pilin_GFxxxE"/>
    <property type="match status" value="1"/>
</dbReference>
<keyword evidence="1" id="KW-1133">Transmembrane helix</keyword>
<evidence type="ECO:0000313" key="2">
    <source>
        <dbReference type="EMBL" id="VAX40066.1"/>
    </source>
</evidence>
<sequence>MSRYCQGAHTVRSRAGFTLIELLVVIAIIALLIGMLLPALGKARAAARSVVCLSKMRDLGSATFAYMESGDGAFPRSQHSAGAHREGAWEQLHYSYFREDSYNYDSGDPWWDDAGWWGVCAEHYQCPHDTRDNPGSREGLPFPIPVLSYGQNVYFELRAEEVDPDRWQGRTSAPYRRLTTIFTPASTVLFGELKETTLTDHLMAHFWKLNQATPELDDTRHGSSAGILYVDGHASNEPIAATFDLDRGVDRWNPRTAH</sequence>
<feature type="transmembrane region" description="Helical" evidence="1">
    <location>
        <begin position="20"/>
        <end position="40"/>
    </location>
</feature>
<proteinExistence type="predicted"/>
<dbReference type="Pfam" id="PF07963">
    <property type="entry name" value="N_methyl"/>
    <property type="match status" value="1"/>
</dbReference>
<dbReference type="InterPro" id="IPR045584">
    <property type="entry name" value="Pilin-like"/>
</dbReference>
<protein>
    <submittedName>
        <fullName evidence="2">Uncharacterized protein</fullName>
    </submittedName>
</protein>
<gene>
    <name evidence="2" type="ORF">MNBD_PLANCTO03-1209</name>
</gene>
<dbReference type="SUPFAM" id="SSF54523">
    <property type="entry name" value="Pili subunits"/>
    <property type="match status" value="1"/>
</dbReference>
<keyword evidence="1" id="KW-0812">Transmembrane</keyword>
<dbReference type="InterPro" id="IPR012902">
    <property type="entry name" value="N_methyl_site"/>
</dbReference>
<dbReference type="EMBL" id="UOGK01000329">
    <property type="protein sequence ID" value="VAX40066.1"/>
    <property type="molecule type" value="Genomic_DNA"/>
</dbReference>